<evidence type="ECO:0000256" key="1">
    <source>
        <dbReference type="SAM" id="Phobius"/>
    </source>
</evidence>
<dbReference type="Pfam" id="PF26067">
    <property type="entry name" value="DUF8024"/>
    <property type="match status" value="1"/>
</dbReference>
<reference evidence="2 3" key="1">
    <citation type="journal article" date="2019" name="Int. J. Syst. Evol. Microbiol.">
        <title>The Global Catalogue of Microorganisms (GCM) 10K type strain sequencing project: providing services to taxonomists for standard genome sequencing and annotation.</title>
        <authorList>
            <consortium name="The Broad Institute Genomics Platform"/>
            <consortium name="The Broad Institute Genome Sequencing Center for Infectious Disease"/>
            <person name="Wu L."/>
            <person name="Ma J."/>
        </authorList>
    </citation>
    <scope>NUCLEOTIDE SEQUENCE [LARGE SCALE GENOMIC DNA]</scope>
    <source>
        <strain evidence="2 3">CGMCC 1.12562</strain>
    </source>
</reference>
<organism evidence="2 3">
    <name type="scientific">Halobacterium litoreum</name>
    <dbReference type="NCBI Taxonomy" id="2039234"/>
    <lineage>
        <taxon>Archaea</taxon>
        <taxon>Methanobacteriati</taxon>
        <taxon>Methanobacteriota</taxon>
        <taxon>Stenosarchaea group</taxon>
        <taxon>Halobacteria</taxon>
        <taxon>Halobacteriales</taxon>
        <taxon>Halobacteriaceae</taxon>
        <taxon>Halobacterium</taxon>
    </lineage>
</organism>
<comment type="caution">
    <text evidence="2">The sequence shown here is derived from an EMBL/GenBank/DDBJ whole genome shotgun (WGS) entry which is preliminary data.</text>
</comment>
<evidence type="ECO:0000313" key="3">
    <source>
        <dbReference type="Proteomes" id="UP001595660"/>
    </source>
</evidence>
<dbReference type="Proteomes" id="UP001595660">
    <property type="component" value="Unassembled WGS sequence"/>
</dbReference>
<keyword evidence="3" id="KW-1185">Reference proteome</keyword>
<dbReference type="EMBL" id="JBHRWN010000002">
    <property type="protein sequence ID" value="MFC3478077.1"/>
    <property type="molecule type" value="Genomic_DNA"/>
</dbReference>
<keyword evidence="1" id="KW-1133">Transmembrane helix</keyword>
<accession>A0ABD5NFR6</accession>
<dbReference type="GeneID" id="69118921"/>
<dbReference type="AlphaFoldDB" id="A0ABD5NFR6"/>
<sequence length="69" mass="7115">MVWVIDNVTSMVDHFATAASTDPLSAALIALGGLFVTVSAGAFGVLALGGLLSELVPDAATKRTRRQRS</sequence>
<feature type="transmembrane region" description="Helical" evidence="1">
    <location>
        <begin position="27"/>
        <end position="56"/>
    </location>
</feature>
<evidence type="ECO:0000313" key="2">
    <source>
        <dbReference type="EMBL" id="MFC3478077.1"/>
    </source>
</evidence>
<gene>
    <name evidence="2" type="ORF">ACFOKC_10120</name>
</gene>
<keyword evidence="1" id="KW-0472">Membrane</keyword>
<dbReference type="RefSeq" id="WP_232570805.1">
    <property type="nucleotide sequence ID" value="NZ_CP089466.1"/>
</dbReference>
<protein>
    <submittedName>
        <fullName evidence="2">Uncharacterized protein</fullName>
    </submittedName>
</protein>
<name>A0ABD5NFR6_9EURY</name>
<proteinExistence type="predicted"/>
<dbReference type="InterPro" id="IPR058337">
    <property type="entry name" value="DUF8024"/>
</dbReference>
<keyword evidence="1" id="KW-0812">Transmembrane</keyword>